<gene>
    <name evidence="2" type="ORF">AZI86_00060</name>
</gene>
<dbReference type="EMBL" id="LUKE01000001">
    <property type="protein sequence ID" value="KYG65510.1"/>
    <property type="molecule type" value="Genomic_DNA"/>
</dbReference>
<organism evidence="2 3">
    <name type="scientific">Bdellovibrio bacteriovorus</name>
    <dbReference type="NCBI Taxonomy" id="959"/>
    <lineage>
        <taxon>Bacteria</taxon>
        <taxon>Pseudomonadati</taxon>
        <taxon>Bdellovibrionota</taxon>
        <taxon>Bdellovibrionia</taxon>
        <taxon>Bdellovibrionales</taxon>
        <taxon>Pseudobdellovibrionaceae</taxon>
        <taxon>Bdellovibrio</taxon>
    </lineage>
</organism>
<evidence type="ECO:0000313" key="3">
    <source>
        <dbReference type="Proteomes" id="UP000075320"/>
    </source>
</evidence>
<proteinExistence type="predicted"/>
<evidence type="ECO:0000313" key="2">
    <source>
        <dbReference type="EMBL" id="KYG65510.1"/>
    </source>
</evidence>
<evidence type="ECO:0000256" key="1">
    <source>
        <dbReference type="SAM" id="MobiDB-lite"/>
    </source>
</evidence>
<sequence length="338" mass="37335">MILLSTPLLAAEADYFTRREDAPEVSAMLDKKMNEELNAAAGKVKNCSVEALRTELIKSMGGFGIAQIESWLDDNKEAKATGIKFKKSIYQGTMAEAPMAALACCAPLATYKGRVFSADKLGHFLHTGFEMYVVANDRPFLDEKRAPEAPPTDFSFSANKALIEQDAKTWKLKTRGQGATAVLEASQYQENNLWGKMGTGVYSYADIAANYEGYRFWSDLTSGDNPYFVCEHSRWKQARKFSWDEYISDAWDESINCNEYVSSKMKMTVMAASGEVLRKKGWPAKSCPIEPQKCRALVKRYPGALKDVIGPRCQELGLQEPTAAGSNDEGSKSAGGAR</sequence>
<name>A0A150WM74_BDEBC</name>
<dbReference type="Proteomes" id="UP000075320">
    <property type="component" value="Unassembled WGS sequence"/>
</dbReference>
<accession>A0A150WM74</accession>
<keyword evidence="3" id="KW-1185">Reference proteome</keyword>
<dbReference type="AlphaFoldDB" id="A0A150WM74"/>
<feature type="region of interest" description="Disordered" evidence="1">
    <location>
        <begin position="317"/>
        <end position="338"/>
    </location>
</feature>
<reference evidence="2 3" key="1">
    <citation type="submission" date="2016-03" db="EMBL/GenBank/DDBJ databases">
        <authorList>
            <person name="Ploux O."/>
        </authorList>
    </citation>
    <scope>NUCLEOTIDE SEQUENCE [LARGE SCALE GENOMIC DNA]</scope>
    <source>
        <strain evidence="2 3">R0</strain>
    </source>
</reference>
<protein>
    <submittedName>
        <fullName evidence="2">Uncharacterized protein</fullName>
    </submittedName>
</protein>
<comment type="caution">
    <text evidence="2">The sequence shown here is derived from an EMBL/GenBank/DDBJ whole genome shotgun (WGS) entry which is preliminary data.</text>
</comment>